<dbReference type="OrthoDB" id="7105248at2"/>
<dbReference type="SUPFAM" id="SSF52799">
    <property type="entry name" value="(Phosphotyrosine protein) phosphatases II"/>
    <property type="match status" value="1"/>
</dbReference>
<evidence type="ECO:0000313" key="2">
    <source>
        <dbReference type="Proteomes" id="UP000194798"/>
    </source>
</evidence>
<dbReference type="AlphaFoldDB" id="A0A251X7B6"/>
<protein>
    <recommendedName>
        <fullName evidence="3">Tyrosine specific protein phosphatases domain-containing protein</fullName>
    </recommendedName>
</protein>
<comment type="caution">
    <text evidence="1">The sequence shown here is derived from an EMBL/GenBank/DDBJ whole genome shotgun (WGS) entry which is preliminary data.</text>
</comment>
<proteinExistence type="predicted"/>
<organism evidence="1 2">
    <name type="scientific">Thioflexithrix psekupsensis</name>
    <dbReference type="NCBI Taxonomy" id="1570016"/>
    <lineage>
        <taxon>Bacteria</taxon>
        <taxon>Pseudomonadati</taxon>
        <taxon>Pseudomonadota</taxon>
        <taxon>Gammaproteobacteria</taxon>
        <taxon>Thiotrichales</taxon>
        <taxon>Thioflexithrix</taxon>
    </lineage>
</organism>
<dbReference type="EMBL" id="MSLT01000018">
    <property type="protein sequence ID" value="OUD13079.1"/>
    <property type="molecule type" value="Genomic_DNA"/>
</dbReference>
<accession>A0A251X7B6</accession>
<keyword evidence="2" id="KW-1185">Reference proteome</keyword>
<gene>
    <name evidence="1" type="ORF">TPSD3_10540</name>
</gene>
<evidence type="ECO:0008006" key="3">
    <source>
        <dbReference type="Google" id="ProtNLM"/>
    </source>
</evidence>
<dbReference type="InterPro" id="IPR029021">
    <property type="entry name" value="Prot-tyrosine_phosphatase-like"/>
</dbReference>
<sequence>MVCASSGVSPALLMACRGMLRIGTATVSASFFYELKCLGYQHIIDVSGLGTWAFWPRDLTRLFEVSRFSFSDVFSVPARHSLLPSKISPILYQKHVLIAEQQAFAAAVAHARICLIQQREGVYLCCQQGYGRSPAVALATLMSAFDLPTETALTLVKTLHPHARLTEMSIAASLWYRTHLIAQN</sequence>
<reference evidence="1 2" key="1">
    <citation type="submission" date="2016-12" db="EMBL/GenBank/DDBJ databases">
        <title>Thioflexothrix psekupsii D3 genome sequencing and assembly.</title>
        <authorList>
            <person name="Fomenkov A."/>
            <person name="Vincze T."/>
            <person name="Grabovich M."/>
            <person name="Anton B.P."/>
            <person name="Dubinina G."/>
            <person name="Orlova M."/>
            <person name="Belousova E."/>
            <person name="Roberts R.J."/>
        </authorList>
    </citation>
    <scope>NUCLEOTIDE SEQUENCE [LARGE SCALE GENOMIC DNA]</scope>
    <source>
        <strain evidence="1">D3</strain>
    </source>
</reference>
<dbReference type="Proteomes" id="UP000194798">
    <property type="component" value="Unassembled WGS sequence"/>
</dbReference>
<dbReference type="RefSeq" id="WP_086488527.1">
    <property type="nucleotide sequence ID" value="NZ_MSLT01000018.1"/>
</dbReference>
<dbReference type="Gene3D" id="3.90.190.10">
    <property type="entry name" value="Protein tyrosine phosphatase superfamily"/>
    <property type="match status" value="1"/>
</dbReference>
<name>A0A251X7B6_9GAMM</name>
<evidence type="ECO:0000313" key="1">
    <source>
        <dbReference type="EMBL" id="OUD13079.1"/>
    </source>
</evidence>